<comment type="caution">
    <text evidence="3">The sequence shown here is derived from an EMBL/GenBank/DDBJ whole genome shotgun (WGS) entry which is preliminary data.</text>
</comment>
<dbReference type="Gene3D" id="3.40.50.150">
    <property type="entry name" value="Vaccinia Virus protein VP39"/>
    <property type="match status" value="1"/>
</dbReference>
<accession>X0Z2W8</accession>
<protein>
    <recommendedName>
        <fullName evidence="2">Methyltransferase type 11 domain-containing protein</fullName>
    </recommendedName>
</protein>
<feature type="domain" description="Methyltransferase type 11" evidence="2">
    <location>
        <begin position="59"/>
        <end position="155"/>
    </location>
</feature>
<evidence type="ECO:0000313" key="3">
    <source>
        <dbReference type="EMBL" id="GAG63314.1"/>
    </source>
</evidence>
<dbReference type="GO" id="GO:0008757">
    <property type="term" value="F:S-adenosylmethionine-dependent methyltransferase activity"/>
    <property type="evidence" value="ECO:0007669"/>
    <property type="project" value="InterPro"/>
</dbReference>
<dbReference type="InterPro" id="IPR013216">
    <property type="entry name" value="Methyltransf_11"/>
</dbReference>
<dbReference type="PANTHER" id="PTHR44068:SF11">
    <property type="entry name" value="GERANYL DIPHOSPHATE 2-C-METHYLTRANSFERASE"/>
    <property type="match status" value="1"/>
</dbReference>
<reference evidence="3" key="1">
    <citation type="journal article" date="2014" name="Front. Microbiol.">
        <title>High frequency of phylogenetically diverse reductive dehalogenase-homologous genes in deep subseafloor sedimentary metagenomes.</title>
        <authorList>
            <person name="Kawai M."/>
            <person name="Futagami T."/>
            <person name="Toyoda A."/>
            <person name="Takaki Y."/>
            <person name="Nishi S."/>
            <person name="Hori S."/>
            <person name="Arai W."/>
            <person name="Tsubouchi T."/>
            <person name="Morono Y."/>
            <person name="Uchiyama I."/>
            <person name="Ito T."/>
            <person name="Fujiyama A."/>
            <person name="Inagaki F."/>
            <person name="Takami H."/>
        </authorList>
    </citation>
    <scope>NUCLEOTIDE SEQUENCE</scope>
    <source>
        <strain evidence="3">Expedition CK06-06</strain>
    </source>
</reference>
<organism evidence="3">
    <name type="scientific">marine sediment metagenome</name>
    <dbReference type="NCBI Taxonomy" id="412755"/>
    <lineage>
        <taxon>unclassified sequences</taxon>
        <taxon>metagenomes</taxon>
        <taxon>ecological metagenomes</taxon>
    </lineage>
</organism>
<dbReference type="InterPro" id="IPR029063">
    <property type="entry name" value="SAM-dependent_MTases_sf"/>
</dbReference>
<name>X0Z2W8_9ZZZZ</name>
<evidence type="ECO:0000256" key="1">
    <source>
        <dbReference type="ARBA" id="ARBA00022679"/>
    </source>
</evidence>
<keyword evidence="1" id="KW-0808">Transferase</keyword>
<dbReference type="EMBL" id="BART01002522">
    <property type="protein sequence ID" value="GAG63314.1"/>
    <property type="molecule type" value="Genomic_DNA"/>
</dbReference>
<dbReference type="CDD" id="cd02440">
    <property type="entry name" value="AdoMet_MTases"/>
    <property type="match status" value="1"/>
</dbReference>
<dbReference type="SUPFAM" id="SSF53335">
    <property type="entry name" value="S-adenosyl-L-methionine-dependent methyltransferases"/>
    <property type="match status" value="1"/>
</dbReference>
<proteinExistence type="predicted"/>
<dbReference type="PANTHER" id="PTHR44068">
    <property type="entry name" value="ZGC:194242"/>
    <property type="match status" value="1"/>
</dbReference>
<evidence type="ECO:0000259" key="2">
    <source>
        <dbReference type="Pfam" id="PF08241"/>
    </source>
</evidence>
<dbReference type="InterPro" id="IPR050447">
    <property type="entry name" value="Erg6_SMT_methyltransf"/>
</dbReference>
<gene>
    <name evidence="3" type="ORF">S01H4_07636</name>
</gene>
<dbReference type="AlphaFoldDB" id="X0Z2W8"/>
<dbReference type="Pfam" id="PF08241">
    <property type="entry name" value="Methyltransf_11"/>
    <property type="match status" value="1"/>
</dbReference>
<sequence length="268" mass="30610">MIYQMKNKKPSPEEISELEPPFDIFELYADLDLTKHIGSLKATKELIELCHINKGKYVLDVGCGVGATPCYIVKKHGCRVVGVDISEKMIDRSNERAKRKNVENRVEFRVADAQNLPFEDALFDVVIGESVTVFLEDKRRAVGEYVRVTKPGGYVGLNETIWIKTPPPELVEYLSRITGAKPETSDGWKGLLEGSGLRDIVVRTHKTNVLDELSRIKRYGLKDFLRVWYRFLSLYIASPALRRLIKETLITPKNLIKYTEYGIYVGRK</sequence>